<accession>A0A010QS44</accession>
<organism evidence="2 3">
    <name type="scientific">Colletotrichum fioriniae PJ7</name>
    <dbReference type="NCBI Taxonomy" id="1445577"/>
    <lineage>
        <taxon>Eukaryota</taxon>
        <taxon>Fungi</taxon>
        <taxon>Dikarya</taxon>
        <taxon>Ascomycota</taxon>
        <taxon>Pezizomycotina</taxon>
        <taxon>Sordariomycetes</taxon>
        <taxon>Hypocreomycetidae</taxon>
        <taxon>Glomerellales</taxon>
        <taxon>Glomerellaceae</taxon>
        <taxon>Colletotrichum</taxon>
        <taxon>Colletotrichum acutatum species complex</taxon>
    </lineage>
</organism>
<name>A0A010QS44_9PEZI</name>
<comment type="caution">
    <text evidence="2">The sequence shown here is derived from an EMBL/GenBank/DDBJ whole genome shotgun (WGS) entry which is preliminary data.</text>
</comment>
<dbReference type="OrthoDB" id="4521980at2759"/>
<sequence>MGNSSTSVSSPPPPSESTSKRVTGSNWGDLHPIGNPATAAWHLCISGPDAAKLLLGYQPTSMDDRWMSRSDGPDAQGTMVVHVYRSWTGHEQFQIRASTRAVSDGPGPADAAGEGADVGADITEIMWDRGDGPVQVGEEEAKDMVTMILRRSLTITVTISPSLSFTVFDTHSNHLYSNFFNSTPQSSLPQMQFSTLFPTILLGASFVAADYCTQALDPEGRKSNTGFRFESVDNAHWKWQSRDLQVVTTLNQNCQIHQGGGGGPFAATICIDFDGNYACWVTPAKNQVCDLVFEQNEAPIDVCKSIKNIWGWVA</sequence>
<proteinExistence type="predicted"/>
<dbReference type="HOGENOM" id="CLU_885685_0_0_1"/>
<dbReference type="Proteomes" id="UP000020467">
    <property type="component" value="Unassembled WGS sequence"/>
</dbReference>
<evidence type="ECO:0000313" key="2">
    <source>
        <dbReference type="EMBL" id="EXF79485.1"/>
    </source>
</evidence>
<reference evidence="2 3" key="1">
    <citation type="submission" date="2014-02" db="EMBL/GenBank/DDBJ databases">
        <title>The genome sequence of Colletotrichum fioriniae PJ7.</title>
        <authorList>
            <person name="Baroncelli R."/>
            <person name="Thon M.R."/>
        </authorList>
    </citation>
    <scope>NUCLEOTIDE SEQUENCE [LARGE SCALE GENOMIC DNA]</scope>
    <source>
        <strain evidence="2 3">PJ7</strain>
    </source>
</reference>
<feature type="region of interest" description="Disordered" evidence="1">
    <location>
        <begin position="1"/>
        <end position="30"/>
    </location>
</feature>
<gene>
    <name evidence="2" type="ORF">CFIO01_12584</name>
</gene>
<dbReference type="EMBL" id="JARH01000552">
    <property type="protein sequence ID" value="EXF79485.1"/>
    <property type="molecule type" value="Genomic_DNA"/>
</dbReference>
<dbReference type="AlphaFoldDB" id="A0A010QS44"/>
<protein>
    <submittedName>
        <fullName evidence="2">Uncharacterized protein</fullName>
    </submittedName>
</protein>
<dbReference type="eggNOG" id="ENOG502T3MH">
    <property type="taxonomic scope" value="Eukaryota"/>
</dbReference>
<evidence type="ECO:0000313" key="3">
    <source>
        <dbReference type="Proteomes" id="UP000020467"/>
    </source>
</evidence>
<keyword evidence="3" id="KW-1185">Reference proteome</keyword>
<evidence type="ECO:0000256" key="1">
    <source>
        <dbReference type="SAM" id="MobiDB-lite"/>
    </source>
</evidence>
<dbReference type="KEGG" id="cfj:CFIO01_12584"/>